<name>A0AAW4N840_9BACT</name>
<dbReference type="Proteomes" id="UP001196316">
    <property type="component" value="Unassembled WGS sequence"/>
</dbReference>
<accession>A0AAW4N840</accession>
<organism evidence="1 2">
    <name type="scientific">Segatella copri</name>
    <dbReference type="NCBI Taxonomy" id="165179"/>
    <lineage>
        <taxon>Bacteria</taxon>
        <taxon>Pseudomonadati</taxon>
        <taxon>Bacteroidota</taxon>
        <taxon>Bacteroidia</taxon>
        <taxon>Bacteroidales</taxon>
        <taxon>Prevotellaceae</taxon>
        <taxon>Segatella</taxon>
    </lineage>
</organism>
<protein>
    <recommendedName>
        <fullName evidence="3">Replication protein</fullName>
    </recommendedName>
</protein>
<gene>
    <name evidence="1" type="ORF">KSW80_02415</name>
</gene>
<dbReference type="AlphaFoldDB" id="A0AAW4N840"/>
<sequence length="112" mass="13081">MNKANRTLSWLSINSQMINCLKTKTNHKYSRYDAFIWLLESILINGKKNGEQPLISFSASYIKLADEWKWTRQTVQKFIEELISLSLISAKREGNAYTFTLSEEMKSKIILE</sequence>
<evidence type="ECO:0000313" key="2">
    <source>
        <dbReference type="Proteomes" id="UP001196316"/>
    </source>
</evidence>
<evidence type="ECO:0000313" key="1">
    <source>
        <dbReference type="EMBL" id="MBV3407270.1"/>
    </source>
</evidence>
<comment type="caution">
    <text evidence="1">The sequence shown here is derived from an EMBL/GenBank/DDBJ whole genome shotgun (WGS) entry which is preliminary data.</text>
</comment>
<dbReference type="RefSeq" id="WP_217326090.1">
    <property type="nucleotide sequence ID" value="NZ_JAHOEK010000005.1"/>
</dbReference>
<proteinExistence type="predicted"/>
<reference evidence="1" key="1">
    <citation type="submission" date="2021-06" db="EMBL/GenBank/DDBJ databases">
        <title>Collection of gut derived symbiotic bacterial strains cultured from healthy donors.</title>
        <authorList>
            <person name="Lin H."/>
            <person name="Littmann E."/>
            <person name="Pamer E.G."/>
        </authorList>
    </citation>
    <scope>NUCLEOTIDE SEQUENCE</scope>
    <source>
        <strain evidence="1">MSK.21.60</strain>
    </source>
</reference>
<dbReference type="EMBL" id="JAHOEP010000005">
    <property type="protein sequence ID" value="MBV3407270.1"/>
    <property type="molecule type" value="Genomic_DNA"/>
</dbReference>
<evidence type="ECO:0008006" key="3">
    <source>
        <dbReference type="Google" id="ProtNLM"/>
    </source>
</evidence>